<dbReference type="GO" id="GO:0016791">
    <property type="term" value="F:phosphatase activity"/>
    <property type="evidence" value="ECO:0007669"/>
    <property type="project" value="TreeGrafter"/>
</dbReference>
<dbReference type="SUPFAM" id="SSF53254">
    <property type="entry name" value="Phosphoglycerate mutase-like"/>
    <property type="match status" value="1"/>
</dbReference>
<sequence length="220" mass="23311">MRLSILRHGQTPSNVIGLLDTAAPGPGLTPLGERQAEAVPAVLRDRRIDAIVVSSLVRTRLTAAPLAGELGLEPVVLEGVREVEAGDLEMAGDPAAHQTYLDTVFAWARGHVERRMPGGFDGRAFLGRFDHAMEQIAAHGWDEVVVVSHGAAIRSWASARVAGVDVAEVERTPLANTGMVEIEGDPASGWRLLDWTSGPVGGVHLTALRENDPTGEAVDA</sequence>
<name>A0A1T4KK70_9ACTN</name>
<dbReference type="PROSITE" id="PS00175">
    <property type="entry name" value="PG_MUTASE"/>
    <property type="match status" value="1"/>
</dbReference>
<dbReference type="GO" id="GO:0005737">
    <property type="term" value="C:cytoplasm"/>
    <property type="evidence" value="ECO:0007669"/>
    <property type="project" value="TreeGrafter"/>
</dbReference>
<gene>
    <name evidence="1" type="ORF">SAMN02745673_00419</name>
</gene>
<dbReference type="InterPro" id="IPR050275">
    <property type="entry name" value="PGM_Phosphatase"/>
</dbReference>
<organism evidence="1 2">
    <name type="scientific">Marinactinospora thermotolerans DSM 45154</name>
    <dbReference type="NCBI Taxonomy" id="1122192"/>
    <lineage>
        <taxon>Bacteria</taxon>
        <taxon>Bacillati</taxon>
        <taxon>Actinomycetota</taxon>
        <taxon>Actinomycetes</taxon>
        <taxon>Streptosporangiales</taxon>
        <taxon>Nocardiopsidaceae</taxon>
        <taxon>Marinactinospora</taxon>
    </lineage>
</organism>
<dbReference type="SMART" id="SM00855">
    <property type="entry name" value="PGAM"/>
    <property type="match status" value="1"/>
</dbReference>
<dbReference type="Proteomes" id="UP000190637">
    <property type="component" value="Unassembled WGS sequence"/>
</dbReference>
<dbReference type="Pfam" id="PF00300">
    <property type="entry name" value="His_Phos_1"/>
    <property type="match status" value="1"/>
</dbReference>
<dbReference type="InterPro" id="IPR013078">
    <property type="entry name" value="His_Pase_superF_clade-1"/>
</dbReference>
<dbReference type="PANTHER" id="PTHR48100">
    <property type="entry name" value="BROAD-SPECIFICITY PHOSPHATASE YOR283W-RELATED"/>
    <property type="match status" value="1"/>
</dbReference>
<evidence type="ECO:0000313" key="2">
    <source>
        <dbReference type="Proteomes" id="UP000190637"/>
    </source>
</evidence>
<dbReference type="EMBL" id="FUWS01000001">
    <property type="protein sequence ID" value="SJZ42785.1"/>
    <property type="molecule type" value="Genomic_DNA"/>
</dbReference>
<proteinExistence type="predicted"/>
<dbReference type="InterPro" id="IPR001345">
    <property type="entry name" value="PG/BPGM_mutase_AS"/>
</dbReference>
<dbReference type="Gene3D" id="3.40.50.1240">
    <property type="entry name" value="Phosphoglycerate mutase-like"/>
    <property type="match status" value="1"/>
</dbReference>
<dbReference type="RefSeq" id="WP_078759818.1">
    <property type="nucleotide sequence ID" value="NZ_FUWS01000001.1"/>
</dbReference>
<evidence type="ECO:0000313" key="1">
    <source>
        <dbReference type="EMBL" id="SJZ42785.1"/>
    </source>
</evidence>
<dbReference type="OrthoDB" id="9783269at2"/>
<dbReference type="CDD" id="cd07067">
    <property type="entry name" value="HP_PGM_like"/>
    <property type="match status" value="1"/>
</dbReference>
<reference evidence="1 2" key="1">
    <citation type="submission" date="2017-02" db="EMBL/GenBank/DDBJ databases">
        <authorList>
            <person name="Peterson S.W."/>
        </authorList>
    </citation>
    <scope>NUCLEOTIDE SEQUENCE [LARGE SCALE GENOMIC DNA]</scope>
    <source>
        <strain evidence="1 2">DSM 45154</strain>
    </source>
</reference>
<protein>
    <submittedName>
        <fullName evidence="1">Probable phosphoglycerate mutase</fullName>
    </submittedName>
</protein>
<keyword evidence="2" id="KW-1185">Reference proteome</keyword>
<accession>A0A1T4KK70</accession>
<dbReference type="AlphaFoldDB" id="A0A1T4KK70"/>
<dbReference type="STRING" id="1122192.SAMN02745673_00419"/>
<dbReference type="InterPro" id="IPR029033">
    <property type="entry name" value="His_PPase_superfam"/>
</dbReference>
<dbReference type="PANTHER" id="PTHR48100:SF58">
    <property type="entry name" value="PE-PGRS FAMILY PROTEIN PE_PGRS11"/>
    <property type="match status" value="1"/>
</dbReference>